<comment type="caution">
    <text evidence="1">The sequence shown here is derived from an EMBL/GenBank/DDBJ whole genome shotgun (WGS) entry which is preliminary data.</text>
</comment>
<name>A0ABQ9VIE2_SAGOE</name>
<feature type="non-terminal residue" evidence="1">
    <location>
        <position position="60"/>
    </location>
</feature>
<gene>
    <name evidence="1" type="primary">PLA2R1_2</name>
    <name evidence="1" type="ORF">P7K49_014071</name>
</gene>
<organism evidence="1 2">
    <name type="scientific">Saguinus oedipus</name>
    <name type="common">Cotton-top tamarin</name>
    <name type="synonym">Oedipomidas oedipus</name>
    <dbReference type="NCBI Taxonomy" id="9490"/>
    <lineage>
        <taxon>Eukaryota</taxon>
        <taxon>Metazoa</taxon>
        <taxon>Chordata</taxon>
        <taxon>Craniata</taxon>
        <taxon>Vertebrata</taxon>
        <taxon>Euteleostomi</taxon>
        <taxon>Mammalia</taxon>
        <taxon>Eutheria</taxon>
        <taxon>Euarchontoglires</taxon>
        <taxon>Primates</taxon>
        <taxon>Haplorrhini</taxon>
        <taxon>Platyrrhini</taxon>
        <taxon>Cebidae</taxon>
        <taxon>Callitrichinae</taxon>
        <taxon>Saguinus</taxon>
    </lineage>
</organism>
<sequence length="60" mass="7253">MRGRHPLGRWEVKDCQHFKAMSLCKQPVENREKAEHEERWPFHSCYLHWESKPGLASCFK</sequence>
<evidence type="ECO:0000313" key="2">
    <source>
        <dbReference type="Proteomes" id="UP001266305"/>
    </source>
</evidence>
<evidence type="ECO:0000313" key="1">
    <source>
        <dbReference type="EMBL" id="KAK2108906.1"/>
    </source>
</evidence>
<reference evidence="1 2" key="1">
    <citation type="submission" date="2023-05" db="EMBL/GenBank/DDBJ databases">
        <title>B98-5 Cell Line De Novo Hybrid Assembly: An Optical Mapping Approach.</title>
        <authorList>
            <person name="Kananen K."/>
            <person name="Auerbach J.A."/>
            <person name="Kautto E."/>
            <person name="Blachly J.S."/>
        </authorList>
    </citation>
    <scope>NUCLEOTIDE SEQUENCE [LARGE SCALE GENOMIC DNA]</scope>
    <source>
        <strain evidence="1">B95-8</strain>
        <tissue evidence="1">Cell line</tissue>
    </source>
</reference>
<keyword evidence="2" id="KW-1185">Reference proteome</keyword>
<accession>A0ABQ9VIE2</accession>
<protein>
    <submittedName>
        <fullName evidence="1">Secretory phospholipase A2 receptor</fullName>
    </submittedName>
</protein>
<proteinExistence type="predicted"/>
<keyword evidence="1" id="KW-0675">Receptor</keyword>
<dbReference type="Proteomes" id="UP001266305">
    <property type="component" value="Unassembled WGS sequence"/>
</dbReference>
<dbReference type="EMBL" id="JASSZA010000006">
    <property type="protein sequence ID" value="KAK2108906.1"/>
    <property type="molecule type" value="Genomic_DNA"/>
</dbReference>